<name>A0A7H8R566_TALRU</name>
<dbReference type="KEGG" id="trg:TRUGW13939_08651"/>
<accession>A0A7H8R566</accession>
<keyword evidence="2" id="KW-1185">Reference proteome</keyword>
<dbReference type="AlphaFoldDB" id="A0A7H8R566"/>
<organism evidence="1 2">
    <name type="scientific">Talaromyces rugulosus</name>
    <name type="common">Penicillium rugulosum</name>
    <dbReference type="NCBI Taxonomy" id="121627"/>
    <lineage>
        <taxon>Eukaryota</taxon>
        <taxon>Fungi</taxon>
        <taxon>Dikarya</taxon>
        <taxon>Ascomycota</taxon>
        <taxon>Pezizomycotina</taxon>
        <taxon>Eurotiomycetes</taxon>
        <taxon>Eurotiomycetidae</taxon>
        <taxon>Eurotiales</taxon>
        <taxon>Trichocomaceae</taxon>
        <taxon>Talaromyces</taxon>
        <taxon>Talaromyces sect. Islandici</taxon>
    </lineage>
</organism>
<proteinExistence type="predicted"/>
<dbReference type="EMBL" id="CP055902">
    <property type="protein sequence ID" value="QKX61500.1"/>
    <property type="molecule type" value="Genomic_DNA"/>
</dbReference>
<gene>
    <name evidence="1" type="ORF">TRUGW13939_08651</name>
</gene>
<protein>
    <submittedName>
        <fullName evidence="1">Uncharacterized protein</fullName>
    </submittedName>
</protein>
<dbReference type="RefSeq" id="XP_035347674.1">
    <property type="nucleotide sequence ID" value="XM_035491781.1"/>
</dbReference>
<dbReference type="OrthoDB" id="10318055at2759"/>
<dbReference type="Gene3D" id="2.60.270.50">
    <property type="match status" value="1"/>
</dbReference>
<evidence type="ECO:0000313" key="1">
    <source>
        <dbReference type="EMBL" id="QKX61500.1"/>
    </source>
</evidence>
<sequence>MPTSYNTVISVTNNLKTDLRDGRLAISKGSTSQNIPTLIAGGNTREIVVEGTDIENEIHGSEGTLSYLAQAGDADERIAFNFKCNNSEDNRVEMDCKKDDYFNVRIDPFAPNDRPLHASYTISKPGFVEDAVKPRGFDYSD</sequence>
<dbReference type="GeneID" id="55996139"/>
<dbReference type="Proteomes" id="UP000509510">
    <property type="component" value="Chromosome V"/>
</dbReference>
<reference evidence="2" key="1">
    <citation type="submission" date="2020-06" db="EMBL/GenBank/DDBJ databases">
        <title>A chromosome-scale genome assembly of Talaromyces rugulosus W13939.</title>
        <authorList>
            <person name="Wang B."/>
            <person name="Guo L."/>
            <person name="Ye K."/>
            <person name="Wang L."/>
        </authorList>
    </citation>
    <scope>NUCLEOTIDE SEQUENCE [LARGE SCALE GENOMIC DNA]</scope>
    <source>
        <strain evidence="2">W13939</strain>
    </source>
</reference>
<evidence type="ECO:0000313" key="2">
    <source>
        <dbReference type="Proteomes" id="UP000509510"/>
    </source>
</evidence>